<dbReference type="Pfam" id="PF00293">
    <property type="entry name" value="NUDIX"/>
    <property type="match status" value="1"/>
</dbReference>
<dbReference type="AlphaFoldDB" id="A0A934ILT1"/>
<evidence type="ECO:0000256" key="2">
    <source>
        <dbReference type="ARBA" id="ARBA00022801"/>
    </source>
</evidence>
<dbReference type="CDD" id="cd18880">
    <property type="entry name" value="NUDIX_ADPRase"/>
    <property type="match status" value="1"/>
</dbReference>
<dbReference type="GO" id="GO:0016787">
    <property type="term" value="F:hydrolase activity"/>
    <property type="evidence" value="ECO:0007669"/>
    <property type="project" value="UniProtKB-KW"/>
</dbReference>
<accession>A0A934ILT1</accession>
<dbReference type="InterPro" id="IPR000086">
    <property type="entry name" value="NUDIX_hydrolase_dom"/>
</dbReference>
<feature type="domain" description="Nudix hydrolase" evidence="3">
    <location>
        <begin position="3"/>
        <end position="136"/>
    </location>
</feature>
<organism evidence="4 5">
    <name type="scientific">Acuticoccus mangrovi</name>
    <dbReference type="NCBI Taxonomy" id="2796142"/>
    <lineage>
        <taxon>Bacteria</taxon>
        <taxon>Pseudomonadati</taxon>
        <taxon>Pseudomonadota</taxon>
        <taxon>Alphaproteobacteria</taxon>
        <taxon>Hyphomicrobiales</taxon>
        <taxon>Amorphaceae</taxon>
        <taxon>Acuticoccus</taxon>
    </lineage>
</organism>
<dbReference type="EMBL" id="JAEKJA010000044">
    <property type="protein sequence ID" value="MBJ3778848.1"/>
    <property type="molecule type" value="Genomic_DNA"/>
</dbReference>
<sequence>MTSPRLAARAVIVEEGRLLLVNAYPDGRSDLWCAPGGGIEAGTDIPSNLKREVHEETGLTIEVGPLVLLNEFHSSASGFHQVDLFFRATILAGSIGEGWRDPAAVVTERRFFSEAELSAIRFKPDSLAKVAFGAGETVHYDALEELVV</sequence>
<keyword evidence="5" id="KW-1185">Reference proteome</keyword>
<proteinExistence type="predicted"/>
<dbReference type="RefSeq" id="WP_198884749.1">
    <property type="nucleotide sequence ID" value="NZ_JAEKJA010000044.1"/>
</dbReference>
<comment type="cofactor">
    <cofactor evidence="1">
        <name>Mg(2+)</name>
        <dbReference type="ChEBI" id="CHEBI:18420"/>
    </cofactor>
</comment>
<dbReference type="SUPFAM" id="SSF55811">
    <property type="entry name" value="Nudix"/>
    <property type="match status" value="1"/>
</dbReference>
<dbReference type="Gene3D" id="3.90.79.10">
    <property type="entry name" value="Nucleoside Triphosphate Pyrophosphohydrolase"/>
    <property type="match status" value="1"/>
</dbReference>
<gene>
    <name evidence="4" type="ORF">JCR33_24330</name>
</gene>
<dbReference type="PANTHER" id="PTHR43046:SF14">
    <property type="entry name" value="MUTT_NUDIX FAMILY PROTEIN"/>
    <property type="match status" value="1"/>
</dbReference>
<comment type="caution">
    <text evidence="4">The sequence shown here is derived from an EMBL/GenBank/DDBJ whole genome shotgun (WGS) entry which is preliminary data.</text>
</comment>
<keyword evidence="2" id="KW-0378">Hydrolase</keyword>
<dbReference type="PANTHER" id="PTHR43046">
    <property type="entry name" value="GDP-MANNOSE MANNOSYL HYDROLASE"/>
    <property type="match status" value="1"/>
</dbReference>
<evidence type="ECO:0000313" key="4">
    <source>
        <dbReference type="EMBL" id="MBJ3778848.1"/>
    </source>
</evidence>
<name>A0A934ILT1_9HYPH</name>
<evidence type="ECO:0000313" key="5">
    <source>
        <dbReference type="Proteomes" id="UP000609531"/>
    </source>
</evidence>
<dbReference type="PROSITE" id="PS51462">
    <property type="entry name" value="NUDIX"/>
    <property type="match status" value="1"/>
</dbReference>
<protein>
    <submittedName>
        <fullName evidence="4">NUDIX domain-containing protein</fullName>
    </submittedName>
</protein>
<dbReference type="Proteomes" id="UP000609531">
    <property type="component" value="Unassembled WGS sequence"/>
</dbReference>
<evidence type="ECO:0000256" key="1">
    <source>
        <dbReference type="ARBA" id="ARBA00001946"/>
    </source>
</evidence>
<evidence type="ECO:0000259" key="3">
    <source>
        <dbReference type="PROSITE" id="PS51462"/>
    </source>
</evidence>
<reference evidence="4" key="1">
    <citation type="submission" date="2020-12" db="EMBL/GenBank/DDBJ databases">
        <title>Bacterial taxonomy.</title>
        <authorList>
            <person name="Pan X."/>
        </authorList>
    </citation>
    <scope>NUCLEOTIDE SEQUENCE</scope>
    <source>
        <strain evidence="4">B2012</strain>
    </source>
</reference>
<dbReference type="InterPro" id="IPR015797">
    <property type="entry name" value="NUDIX_hydrolase-like_dom_sf"/>
</dbReference>